<evidence type="ECO:0000256" key="1">
    <source>
        <dbReference type="SAM" id="MobiDB-lite"/>
    </source>
</evidence>
<feature type="domain" description="Fibronectin type-III" evidence="3">
    <location>
        <begin position="446"/>
        <end position="549"/>
    </location>
</feature>
<feature type="compositionally biased region" description="Acidic residues" evidence="1">
    <location>
        <begin position="422"/>
        <end position="434"/>
    </location>
</feature>
<feature type="compositionally biased region" description="Low complexity" evidence="1">
    <location>
        <begin position="50"/>
        <end position="71"/>
    </location>
</feature>
<dbReference type="FunFam" id="2.60.40.10:FF:000373">
    <property type="entry name" value="fibronectin type-III domain-containing protein 3A isoform X1"/>
    <property type="match status" value="1"/>
</dbReference>
<keyword evidence="2" id="KW-0472">Membrane</keyword>
<evidence type="ECO:0000313" key="5">
    <source>
        <dbReference type="Proteomes" id="UP000183832"/>
    </source>
</evidence>
<dbReference type="STRING" id="568069.A0A1J1ILY0"/>
<keyword evidence="2" id="KW-1133">Transmembrane helix</keyword>
<proteinExistence type="predicted"/>
<accession>A0A1J1ILY0</accession>
<dbReference type="OrthoDB" id="443915at2759"/>
<dbReference type="Gene3D" id="2.60.40.10">
    <property type="entry name" value="Immunoglobulins"/>
    <property type="match status" value="9"/>
</dbReference>
<evidence type="ECO:0000256" key="2">
    <source>
        <dbReference type="SAM" id="Phobius"/>
    </source>
</evidence>
<protein>
    <submittedName>
        <fullName evidence="4">CLUMA_CG014459, isoform A</fullName>
    </submittedName>
</protein>
<dbReference type="PROSITE" id="PS50853">
    <property type="entry name" value="FN3"/>
    <property type="match status" value="8"/>
</dbReference>
<gene>
    <name evidence="4" type="ORF">CLUMA_CG014459</name>
</gene>
<feature type="region of interest" description="Disordered" evidence="1">
    <location>
        <begin position="1387"/>
        <end position="1421"/>
    </location>
</feature>
<dbReference type="PANTHER" id="PTHR24099:SF11">
    <property type="entry name" value="FIBRONECTIN TYPE III DOMAIN-CONTAINING 3BA-RELATED"/>
    <property type="match status" value="1"/>
</dbReference>
<feature type="region of interest" description="Disordered" evidence="1">
    <location>
        <begin position="50"/>
        <end position="82"/>
    </location>
</feature>
<feature type="domain" description="Fibronectin type-III" evidence="3">
    <location>
        <begin position="835"/>
        <end position="934"/>
    </location>
</feature>
<feature type="compositionally biased region" description="Acidic residues" evidence="1">
    <location>
        <begin position="1358"/>
        <end position="1367"/>
    </location>
</feature>
<feature type="domain" description="Fibronectin type-III" evidence="3">
    <location>
        <begin position="553"/>
        <end position="648"/>
    </location>
</feature>
<feature type="transmembrane region" description="Helical" evidence="2">
    <location>
        <begin position="1494"/>
        <end position="1514"/>
    </location>
</feature>
<organism evidence="4 5">
    <name type="scientific">Clunio marinus</name>
    <dbReference type="NCBI Taxonomy" id="568069"/>
    <lineage>
        <taxon>Eukaryota</taxon>
        <taxon>Metazoa</taxon>
        <taxon>Ecdysozoa</taxon>
        <taxon>Arthropoda</taxon>
        <taxon>Hexapoda</taxon>
        <taxon>Insecta</taxon>
        <taxon>Pterygota</taxon>
        <taxon>Neoptera</taxon>
        <taxon>Endopterygota</taxon>
        <taxon>Diptera</taxon>
        <taxon>Nematocera</taxon>
        <taxon>Chironomoidea</taxon>
        <taxon>Chironomidae</taxon>
        <taxon>Clunio</taxon>
    </lineage>
</organism>
<keyword evidence="5" id="KW-1185">Reference proteome</keyword>
<feature type="domain" description="Fibronectin type-III" evidence="3">
    <location>
        <begin position="1035"/>
        <end position="1121"/>
    </location>
</feature>
<dbReference type="EMBL" id="CVRI01000055">
    <property type="protein sequence ID" value="CRL01168.1"/>
    <property type="molecule type" value="Genomic_DNA"/>
</dbReference>
<dbReference type="SMART" id="SM00060">
    <property type="entry name" value="FN3"/>
    <property type="match status" value="9"/>
</dbReference>
<dbReference type="Proteomes" id="UP000183832">
    <property type="component" value="Unassembled WGS sequence"/>
</dbReference>
<dbReference type="SUPFAM" id="SSF49265">
    <property type="entry name" value="Fibronectin type III"/>
    <property type="match status" value="5"/>
</dbReference>
<dbReference type="PANTHER" id="PTHR24099">
    <property type="entry name" value="E3 UBIQUITIN-PROTEIN LIGASE TRIM36-RELATED"/>
    <property type="match status" value="1"/>
</dbReference>
<dbReference type="InterPro" id="IPR050617">
    <property type="entry name" value="E3_ligase_FN3/SPRY"/>
</dbReference>
<dbReference type="InterPro" id="IPR013783">
    <property type="entry name" value="Ig-like_fold"/>
</dbReference>
<dbReference type="InterPro" id="IPR036116">
    <property type="entry name" value="FN3_sf"/>
</dbReference>
<feature type="compositionally biased region" description="Low complexity" evidence="1">
    <location>
        <begin position="370"/>
        <end position="396"/>
    </location>
</feature>
<dbReference type="Pfam" id="PF00041">
    <property type="entry name" value="fn3"/>
    <property type="match status" value="5"/>
</dbReference>
<feature type="domain" description="Fibronectin type-III" evidence="3">
    <location>
        <begin position="935"/>
        <end position="1030"/>
    </location>
</feature>
<name>A0A1J1ILY0_9DIPT</name>
<evidence type="ECO:0000313" key="4">
    <source>
        <dbReference type="EMBL" id="CRL01168.1"/>
    </source>
</evidence>
<feature type="domain" description="Fibronectin type-III" evidence="3">
    <location>
        <begin position="1122"/>
        <end position="1224"/>
    </location>
</feature>
<feature type="region of interest" description="Disordered" evidence="1">
    <location>
        <begin position="369"/>
        <end position="434"/>
    </location>
</feature>
<dbReference type="FunFam" id="2.60.40.10:FF:001846">
    <property type="entry name" value="Uncharacterized protein, isoform E"/>
    <property type="match status" value="1"/>
</dbReference>
<keyword evidence="2" id="KW-0812">Transmembrane</keyword>
<dbReference type="CDD" id="cd00063">
    <property type="entry name" value="FN3"/>
    <property type="match status" value="8"/>
</dbReference>
<evidence type="ECO:0000259" key="3">
    <source>
        <dbReference type="PROSITE" id="PS50853"/>
    </source>
</evidence>
<feature type="region of interest" description="Disordered" evidence="1">
    <location>
        <begin position="1329"/>
        <end position="1369"/>
    </location>
</feature>
<feature type="domain" description="Fibronectin type-III" evidence="3">
    <location>
        <begin position="740"/>
        <end position="831"/>
    </location>
</feature>
<reference evidence="4 5" key="1">
    <citation type="submission" date="2015-04" db="EMBL/GenBank/DDBJ databases">
        <authorList>
            <person name="Syromyatnikov M.Y."/>
            <person name="Popov V.N."/>
        </authorList>
    </citation>
    <scope>NUCLEOTIDE SEQUENCE [LARGE SCALE GENOMIC DNA]</scope>
</reference>
<feature type="domain" description="Fibronectin type-III" evidence="3">
    <location>
        <begin position="649"/>
        <end position="736"/>
    </location>
</feature>
<dbReference type="InterPro" id="IPR003961">
    <property type="entry name" value="FN3_dom"/>
</dbReference>
<sequence>MPDPMMVRLAVSTPDSPPLNGGVAQVIAQTNNTNASASAANNSYVHQMDTNAQSTTTPPTQASTSPTQQNSHQLTQNLPPGAIPLNQMSPHHMPPFHHHPHGSGANGAHIHDHNNGHHHNGLYIGPAYANEFYSPGADAPPHYFIPPELCPAHTQLCTVHPDYGPVTVPMVSQSGSPPIPMPVQVPPGHVMQQIVDENGTLRHVILSTQHQQIQGGVQGVQHHIHGHYENETGRVKKVNTPIVFLIKRTNEKKKIKNRTLKYNQKLIFSTARDERREMETNSRYCELSTYALSSGYDSSTTSSSLNFIDEDLRLLSAVNVSSSSRESDNIEEENHSKVKSITKLIITITLVKFEKKQLSQHVISFIHSQTTTTTATSTTTTTRNNNNKNNDNLNGTSVARRTLQRNGTNSAGGGASSVGTSDDGEESSSVPDEEDDFQQIITFLSSVESPTVKEIQSHTALITWEAPPAPTQTTDNALNNLNTNDIRYEILLGDRGKDGKYKSIFRGTNLSCRIQDLRAGQEYHVCLAAHLDDVHGETTEPVLFKTPPREPDIPTAPKVLAKNKNSLQLRWNAPVDNGSHIIHYILEMSTDVDRDTFNELCKIKSKQFTVSKLTPATRYTFRLAAVNECGRSDYSEIVSYVTDGYPPSQPLPPKVHNVTTSSITLLWHRRREDGDFILQMTNQGAQGYMNVYYGPEIIYECSRLQRATAYQFRLSSKTEAGQSAWSDEITVSTHPEQPGRPSKPQVKGKIHANNFKVKWDPPHDRGGADIKLYHLEISSGAIFERVYSGAHTEALCDRLSPGTTYQVRVICEGPGGLSNASDTCTITTEAIVPNPPQTPYYSNLPGPYAAVLQWEKPHYQGGAPVTEYELELEGVLNDGAEKTKQRVVAYRGKESYCVVKDLLPGESYTTHVRAVNRIGAGEWSEEFCFRAGSAPPSKPLAPDVQIRSSTNLFVQWREPQCNGAPILDYKLESSVKQEEDAFSVVYHGTETFADLKGLLPFTNYYFRLHAVNAAGRSPNSTTVCHKTPAAVPGVPTLLPELFAITSSTCHLYWKEPESNGDPIISYVLECGDRQMTIESCRTDMLVEQLVPEQVYKVKVQAVNNIGAGAFTQPHKITTKPLPPKAPRLECIQYGYNSLKLKWGNDGATISSKSANLMDFQRFEVDMKIKSSSKDFQNIYAGTRNSIKVQKLHESTVYAFRICAQTEHAGIGGWSDEYLFKTQAAQPNTVKIIRCIENFPLINSGTNESHVDALPALTVEWQHSKNNHFNDAIEYILQKALAASGSNGNNKNLSYDEIYRGSDTRFTIDCIEYDTDYSFRVIPVRVMRSKRTTSDCSTSTRASSRDENDEVDGERSSDESDDESDDEKEPVKPVTFEYVHGATSPALHYKLPKSAEPVHGGSGTTTTIISSQNVGSSRKGAKLSTKASSAQSLIASNKKHHHHQVHESTTVDSTSTDVSTNEVVNANQSLFLKLLNTIREFFYNRKDWSVTQESIIIWFGFMFFAVVVGCILHFLMA</sequence>